<organism evidence="2 3">
    <name type="scientific">Onychostoma macrolepis</name>
    <dbReference type="NCBI Taxonomy" id="369639"/>
    <lineage>
        <taxon>Eukaryota</taxon>
        <taxon>Metazoa</taxon>
        <taxon>Chordata</taxon>
        <taxon>Craniata</taxon>
        <taxon>Vertebrata</taxon>
        <taxon>Euteleostomi</taxon>
        <taxon>Actinopterygii</taxon>
        <taxon>Neopterygii</taxon>
        <taxon>Teleostei</taxon>
        <taxon>Ostariophysi</taxon>
        <taxon>Cypriniformes</taxon>
        <taxon>Cyprinidae</taxon>
        <taxon>Acrossocheilinae</taxon>
        <taxon>Onychostoma</taxon>
    </lineage>
</organism>
<dbReference type="EMBL" id="JAAMOB010000003">
    <property type="protein sequence ID" value="KAF4115196.1"/>
    <property type="molecule type" value="Genomic_DNA"/>
</dbReference>
<comment type="caution">
    <text evidence="2">The sequence shown here is derived from an EMBL/GenBank/DDBJ whole genome shotgun (WGS) entry which is preliminary data.</text>
</comment>
<evidence type="ECO:0000256" key="1">
    <source>
        <dbReference type="SAM" id="SignalP"/>
    </source>
</evidence>
<evidence type="ECO:0000313" key="3">
    <source>
        <dbReference type="Proteomes" id="UP000579812"/>
    </source>
</evidence>
<feature type="chain" id="PRO_5029900844" evidence="1">
    <location>
        <begin position="24"/>
        <end position="118"/>
    </location>
</feature>
<evidence type="ECO:0000313" key="2">
    <source>
        <dbReference type="EMBL" id="KAF4115196.1"/>
    </source>
</evidence>
<dbReference type="AlphaFoldDB" id="A0A7J6D7E9"/>
<reference evidence="2 3" key="1">
    <citation type="submission" date="2020-04" db="EMBL/GenBank/DDBJ databases">
        <title>Chromosome-level genome assembly of a cyprinid fish Onychostoma macrolepis by integration of Nanopore Sequencing, Bionano and Hi-C technology.</title>
        <authorList>
            <person name="Wang D."/>
        </authorList>
    </citation>
    <scope>NUCLEOTIDE SEQUENCE [LARGE SCALE GENOMIC DNA]</scope>
    <source>
        <strain evidence="2">SWU-2019</strain>
        <tissue evidence="2">Muscle</tissue>
    </source>
</reference>
<gene>
    <name evidence="2" type="ORF">G5714_002685</name>
</gene>
<name>A0A7J6D7E9_9TELE</name>
<proteinExistence type="predicted"/>
<keyword evidence="1" id="KW-0732">Signal</keyword>
<accession>A0A7J6D7E9</accession>
<dbReference type="Proteomes" id="UP000579812">
    <property type="component" value="Unassembled WGS sequence"/>
</dbReference>
<keyword evidence="3" id="KW-1185">Reference proteome</keyword>
<feature type="signal peptide" evidence="1">
    <location>
        <begin position="1"/>
        <end position="23"/>
    </location>
</feature>
<sequence>MGIHYQLCFLASLLLVIHSGAISLPSDKDEAIAEDYLRDFSNLRDPASFLPEEKIDPLSERENKMEKLPVSGMLDKEYLNRKWMVGQASDWVGQAHPGPPMEPGLVVSQICLSESARH</sequence>
<protein>
    <submittedName>
        <fullName evidence="2">Uncharacterized protein</fullName>
    </submittedName>
</protein>